<dbReference type="RefSeq" id="WP_014750577.1">
    <property type="nucleotide sequence ID" value="NC_017964.1"/>
</dbReference>
<protein>
    <recommendedName>
        <fullName evidence="2 15">ATP-dependent DNA helicase RecG</fullName>
        <ecNumber evidence="13 15">5.6.2.4</ecNumber>
    </recommendedName>
</protein>
<evidence type="ECO:0000256" key="12">
    <source>
        <dbReference type="ARBA" id="ARBA00034617"/>
    </source>
</evidence>
<dbReference type="NCBIfam" id="NF008163">
    <property type="entry name" value="PRK10917.1-1"/>
    <property type="match status" value="1"/>
</dbReference>
<dbReference type="CDD" id="cd04488">
    <property type="entry name" value="RecG_wedge_OBF"/>
    <property type="match status" value="1"/>
</dbReference>
<dbReference type="InterPro" id="IPR045562">
    <property type="entry name" value="RecG_dom3_C"/>
</dbReference>
<keyword evidence="10 15" id="KW-0234">DNA repair</keyword>
<dbReference type="SMART" id="SM00487">
    <property type="entry name" value="DEXDc"/>
    <property type="match status" value="1"/>
</dbReference>
<evidence type="ECO:0000259" key="17">
    <source>
        <dbReference type="PROSITE" id="PS51194"/>
    </source>
</evidence>
<dbReference type="GO" id="GO:0006281">
    <property type="term" value="P:DNA repair"/>
    <property type="evidence" value="ECO:0007669"/>
    <property type="project" value="UniProtKB-UniRule"/>
</dbReference>
<evidence type="ECO:0000256" key="9">
    <source>
        <dbReference type="ARBA" id="ARBA00023172"/>
    </source>
</evidence>
<gene>
    <name evidence="18" type="ordered locus">TKWG_11380</name>
</gene>
<evidence type="ECO:0000256" key="11">
    <source>
        <dbReference type="ARBA" id="ARBA00023235"/>
    </source>
</evidence>
<dbReference type="Gene3D" id="3.40.50.300">
    <property type="entry name" value="P-loop containing nucleotide triphosphate hydrolases"/>
    <property type="match status" value="2"/>
</dbReference>
<evidence type="ECO:0000313" key="18">
    <source>
        <dbReference type="EMBL" id="AFK62486.1"/>
    </source>
</evidence>
<dbReference type="NCBIfam" id="NF008168">
    <property type="entry name" value="PRK10917.2-2"/>
    <property type="match status" value="1"/>
</dbReference>
<evidence type="ECO:0000256" key="1">
    <source>
        <dbReference type="ARBA" id="ARBA00007504"/>
    </source>
</evidence>
<keyword evidence="3 15" id="KW-0547">Nucleotide-binding</keyword>
<evidence type="ECO:0000256" key="13">
    <source>
        <dbReference type="ARBA" id="ARBA00034808"/>
    </source>
</evidence>
<dbReference type="GO" id="GO:0043138">
    <property type="term" value="F:3'-5' DNA helicase activity"/>
    <property type="evidence" value="ECO:0007669"/>
    <property type="project" value="UniProtKB-EC"/>
</dbReference>
<evidence type="ECO:0000256" key="10">
    <source>
        <dbReference type="ARBA" id="ARBA00023204"/>
    </source>
</evidence>
<dbReference type="NCBIfam" id="NF008166">
    <property type="entry name" value="PRK10917.1-4"/>
    <property type="match status" value="1"/>
</dbReference>
<keyword evidence="7 15" id="KW-0067">ATP-binding</keyword>
<dbReference type="PROSITE" id="PS51194">
    <property type="entry name" value="HELICASE_CTER"/>
    <property type="match status" value="1"/>
</dbReference>
<evidence type="ECO:0000256" key="15">
    <source>
        <dbReference type="RuleBase" id="RU363016"/>
    </source>
</evidence>
<dbReference type="Gene3D" id="2.40.50.140">
    <property type="entry name" value="Nucleic acid-binding proteins"/>
    <property type="match status" value="1"/>
</dbReference>
<keyword evidence="19" id="KW-1185">Reference proteome</keyword>
<dbReference type="PANTHER" id="PTHR47964">
    <property type="entry name" value="ATP-DEPENDENT DNA HELICASE HOMOLOG RECG, CHLOROPLASTIC"/>
    <property type="match status" value="1"/>
</dbReference>
<evidence type="ECO:0000259" key="16">
    <source>
        <dbReference type="PROSITE" id="PS51192"/>
    </source>
</evidence>
<keyword evidence="4 15" id="KW-0227">DNA damage</keyword>
<dbReference type="Pfam" id="PF19833">
    <property type="entry name" value="RecG_dom3_C"/>
    <property type="match status" value="1"/>
</dbReference>
<keyword evidence="6 15" id="KW-0347">Helicase</keyword>
<dbReference type="GO" id="GO:0003677">
    <property type="term" value="F:DNA binding"/>
    <property type="evidence" value="ECO:0007669"/>
    <property type="project" value="UniProtKB-KW"/>
</dbReference>
<comment type="similarity">
    <text evidence="1 15">Belongs to the helicase family. RecG subfamily.</text>
</comment>
<dbReference type="InterPro" id="IPR014001">
    <property type="entry name" value="Helicase_ATP-bd"/>
</dbReference>
<keyword evidence="8" id="KW-0238">DNA-binding</keyword>
<evidence type="ECO:0000256" key="7">
    <source>
        <dbReference type="ARBA" id="ARBA00022840"/>
    </source>
</evidence>
<dbReference type="InterPro" id="IPR011545">
    <property type="entry name" value="DEAD/DEAH_box_helicase_dom"/>
</dbReference>
<dbReference type="OrthoDB" id="9804325at2"/>
<dbReference type="CDD" id="cd17992">
    <property type="entry name" value="DEXHc_RecG"/>
    <property type="match status" value="1"/>
</dbReference>
<comment type="function">
    <text evidence="15">Plays a critical role in recombination and DNA repair. Helps process Holliday junction intermediates to mature products by catalyzing branch migration. Has replication fork regression activity, unwinds stalled or blocked replication forks to make a HJ that can be resolved. Has a DNA unwinding activity characteristic of a DNA helicase with 3'-5' polarity.</text>
</comment>
<dbReference type="InterPro" id="IPR012340">
    <property type="entry name" value="NA-bd_OB-fold"/>
</dbReference>
<evidence type="ECO:0000256" key="4">
    <source>
        <dbReference type="ARBA" id="ARBA00022763"/>
    </source>
</evidence>
<evidence type="ECO:0000256" key="3">
    <source>
        <dbReference type="ARBA" id="ARBA00022741"/>
    </source>
</evidence>
<keyword evidence="9 15" id="KW-0233">DNA recombination</keyword>
<dbReference type="EC" id="5.6.2.4" evidence="13 15"/>
<dbReference type="GO" id="GO:0006310">
    <property type="term" value="P:DNA recombination"/>
    <property type="evidence" value="ECO:0007669"/>
    <property type="project" value="UniProtKB-UniRule"/>
</dbReference>
<dbReference type="Pfam" id="PF00270">
    <property type="entry name" value="DEAD"/>
    <property type="match status" value="1"/>
</dbReference>
<reference evidence="19" key="2">
    <citation type="journal article" date="2013" name="PLoS ONE">
        <title>Genome implosion elicits host-confinement in Alcaligenaceae: evidence from the comparative genomics of Tetrathiobacter kashmirensis, a pathogen in the making.</title>
        <authorList>
            <person name="Ghosh W."/>
            <person name="Alam M."/>
            <person name="Roy C."/>
            <person name="Pyne P."/>
            <person name="George A."/>
            <person name="Chakraborty R."/>
            <person name="Majumder S."/>
            <person name="Agarwal A."/>
            <person name="Chakraborty S."/>
            <person name="Majumdar S."/>
            <person name="Gupta S.K."/>
        </authorList>
    </citation>
    <scope>NUCLEOTIDE SEQUENCE [LARGE SCALE GENOMIC DNA]</scope>
    <source>
        <strain evidence="19">WT001</strain>
    </source>
</reference>
<dbReference type="InterPro" id="IPR001650">
    <property type="entry name" value="Helicase_C-like"/>
</dbReference>
<feature type="domain" description="Helicase ATP-binding" evidence="16">
    <location>
        <begin position="273"/>
        <end position="440"/>
    </location>
</feature>
<dbReference type="Pfam" id="PF17191">
    <property type="entry name" value="RecG_wedge"/>
    <property type="match status" value="1"/>
</dbReference>
<keyword evidence="11" id="KW-0413">Isomerase</keyword>
<dbReference type="InterPro" id="IPR027417">
    <property type="entry name" value="P-loop_NTPase"/>
</dbReference>
<evidence type="ECO:0000256" key="5">
    <source>
        <dbReference type="ARBA" id="ARBA00022801"/>
    </source>
</evidence>
<dbReference type="PANTHER" id="PTHR47964:SF1">
    <property type="entry name" value="ATP-DEPENDENT DNA HELICASE HOMOLOG RECG, CHLOROPLASTIC"/>
    <property type="match status" value="1"/>
</dbReference>
<dbReference type="SUPFAM" id="SSF52540">
    <property type="entry name" value="P-loop containing nucleoside triphosphate hydrolases"/>
    <property type="match status" value="2"/>
</dbReference>
<sequence>MPAASARTDSPTAISKKFASLGLVQDFDFVLHLPLRYEDETALHRIDSLYPGQMAQVEGIVRKAQVLIRGRRQLTATIDDGSGQLSLRWLHFYPSQIKAVEEGRLIRVRGEVRGGSFWGFEMVHPKVSRAGAPLSDRLTPVYPATEGLNQPQIRKAVNAALSRVRLDDTLPIAVQRKYQLAPFAESIQLLHNPPKQADTLALIEKTHPAWERVKFDELLAQQLAMALARATRQNKKAYAMQGKRSGLVQRLLAQVGFTLTSAQERVCKEILADMQRTFPMQRLLQGDVGSGKTVVAAIAAAHAIDQGFQVAIMAPTEILAEQHFRKMSAWFEPLGISTGWLAGSLTPKKKQQAAALVADGTTQLVVGTQALIQQHVTFARLGLMVVDEQHRFGVGQRLSLARKGEQEQEAIAPHQLSMSATPIPRTLAMTFFADLDVSVIDTLPPGRTPVITKLFADSRRDQLLEHVHEVILQGRQVYWVCPLVEESEALQLQTATDTFNRLQQELPQLRIGLLHGRLPTQEKTAIMSAFHGHELDLLVATTVIEVGVDVPNASLMIIEHAERFGLAQLHQLRGRVGRGKNESLCVLLYQAPLSSVATARLKAMYETQDGFEIARRDLEQRGPGEFLGLRQSGMALLRFADIDLDAPIAEQARETAQWLQATHPEAAAAHLQRWARQRADLLRI</sequence>
<reference evidence="18 19" key="1">
    <citation type="journal article" date="2011" name="J. Bacteriol.">
        <title>Whole-genome shotgun sequencing of the sulfur-oxidizing chemoautotroph Tetrathiobacter kashmirensis.</title>
        <authorList>
            <person name="Ghosh W."/>
            <person name="George A."/>
            <person name="Agarwal A."/>
            <person name="Raj P."/>
            <person name="Alam M."/>
            <person name="Pyne P."/>
            <person name="Das Gupta S.K."/>
        </authorList>
    </citation>
    <scope>NUCLEOTIDE SEQUENCE [LARGE SCALE GENOMIC DNA]</scope>
    <source>
        <strain evidence="18 19">WT001</strain>
    </source>
</reference>
<dbReference type="Pfam" id="PF00271">
    <property type="entry name" value="Helicase_C"/>
    <property type="match status" value="1"/>
</dbReference>
<evidence type="ECO:0000313" key="19">
    <source>
        <dbReference type="Proteomes" id="UP000005267"/>
    </source>
</evidence>
<evidence type="ECO:0000256" key="2">
    <source>
        <dbReference type="ARBA" id="ARBA00017846"/>
    </source>
</evidence>
<dbReference type="Proteomes" id="UP000005267">
    <property type="component" value="Chromosome"/>
</dbReference>
<accession>I3UBU8</accession>
<dbReference type="InterPro" id="IPR047112">
    <property type="entry name" value="RecG/Mfd"/>
</dbReference>
<keyword evidence="5 15" id="KW-0378">Hydrolase</keyword>
<dbReference type="InterPro" id="IPR033454">
    <property type="entry name" value="RecG_wedge"/>
</dbReference>
<name>I3UBU8_ADVKW</name>
<dbReference type="SMART" id="SM00490">
    <property type="entry name" value="HELICc"/>
    <property type="match status" value="1"/>
</dbReference>
<evidence type="ECO:0000256" key="8">
    <source>
        <dbReference type="ARBA" id="ARBA00023125"/>
    </source>
</evidence>
<dbReference type="GO" id="GO:0016887">
    <property type="term" value="F:ATP hydrolysis activity"/>
    <property type="evidence" value="ECO:0007669"/>
    <property type="project" value="RHEA"/>
</dbReference>
<dbReference type="GO" id="GO:0005524">
    <property type="term" value="F:ATP binding"/>
    <property type="evidence" value="ECO:0007669"/>
    <property type="project" value="UniProtKB-KW"/>
</dbReference>
<dbReference type="InterPro" id="IPR004609">
    <property type="entry name" value="ATP-dep_DNA_helicase_RecG"/>
</dbReference>
<dbReference type="KEGG" id="aka:TKWG_11380"/>
<dbReference type="SUPFAM" id="SSF50249">
    <property type="entry name" value="Nucleic acid-binding proteins"/>
    <property type="match status" value="1"/>
</dbReference>
<dbReference type="NCBIfam" id="TIGR00643">
    <property type="entry name" value="recG"/>
    <property type="match status" value="1"/>
</dbReference>
<dbReference type="EMBL" id="CP003555">
    <property type="protein sequence ID" value="AFK62486.1"/>
    <property type="molecule type" value="Genomic_DNA"/>
</dbReference>
<proteinExistence type="inferred from homology"/>
<comment type="catalytic activity">
    <reaction evidence="12 15">
        <text>Couples ATP hydrolysis with the unwinding of duplex DNA by translocating in the 3'-5' direction.</text>
        <dbReference type="EC" id="5.6.2.4"/>
    </reaction>
</comment>
<evidence type="ECO:0000256" key="14">
    <source>
        <dbReference type="ARBA" id="ARBA00048988"/>
    </source>
</evidence>
<dbReference type="PROSITE" id="PS51192">
    <property type="entry name" value="HELICASE_ATP_BIND_1"/>
    <property type="match status" value="1"/>
</dbReference>
<comment type="catalytic activity">
    <reaction evidence="14 15">
        <text>ATP + H2O = ADP + phosphate + H(+)</text>
        <dbReference type="Rhea" id="RHEA:13065"/>
        <dbReference type="ChEBI" id="CHEBI:15377"/>
        <dbReference type="ChEBI" id="CHEBI:15378"/>
        <dbReference type="ChEBI" id="CHEBI:30616"/>
        <dbReference type="ChEBI" id="CHEBI:43474"/>
        <dbReference type="ChEBI" id="CHEBI:456216"/>
        <dbReference type="EC" id="5.6.2.4"/>
    </reaction>
</comment>
<feature type="domain" description="Helicase C-terminal" evidence="17">
    <location>
        <begin position="459"/>
        <end position="630"/>
    </location>
</feature>
<dbReference type="FunFam" id="3.40.50.300:FF:000391">
    <property type="entry name" value="ATP-dependent DNA helicase RecG"/>
    <property type="match status" value="1"/>
</dbReference>
<dbReference type="STRING" id="1036672.TKWG_11380"/>
<dbReference type="AlphaFoldDB" id="I3UBU8"/>
<dbReference type="HOGENOM" id="CLU_005122_7_1_4"/>
<evidence type="ECO:0000256" key="6">
    <source>
        <dbReference type="ARBA" id="ARBA00022806"/>
    </source>
</evidence>
<organism evidence="18 19">
    <name type="scientific">Advenella kashmirensis (strain DSM 17095 / LMG 22695 / WT001)</name>
    <name type="common">Tetrathiobacter kashmirensis</name>
    <dbReference type="NCBI Taxonomy" id="1036672"/>
    <lineage>
        <taxon>Bacteria</taxon>
        <taxon>Pseudomonadati</taxon>
        <taxon>Pseudomonadota</taxon>
        <taxon>Betaproteobacteria</taxon>
        <taxon>Burkholderiales</taxon>
        <taxon>Alcaligenaceae</taxon>
    </lineage>
</organism>